<keyword evidence="2" id="KW-0813">Transport</keyword>
<dbReference type="PANTHER" id="PTHR42953">
    <property type="entry name" value="HIGH-AFFINITY ZINC UPTAKE SYSTEM PROTEIN ZNUA-RELATED"/>
    <property type="match status" value="1"/>
</dbReference>
<dbReference type="EMBL" id="FOCE01000006">
    <property type="protein sequence ID" value="SEN59445.1"/>
    <property type="molecule type" value="Genomic_DNA"/>
</dbReference>
<evidence type="ECO:0000313" key="6">
    <source>
        <dbReference type="EMBL" id="SEN59445.1"/>
    </source>
</evidence>
<dbReference type="RefSeq" id="WP_091301556.1">
    <property type="nucleotide sequence ID" value="NZ_FOCE01000006.1"/>
</dbReference>
<sequence>MSRSFLNRRSMMSLMATALVAPIAGAATAPRIVATTPLLADCAHRLCGAVVTALIPAETAAQSYRASRADTALLAQADLVLWHGPGVEAEMTAHLTRLARSRPVVALDAADHWPALVPTHRAEMVHALAATLAAHFPQLAARSTEQAAQLAADLSALDARCAAHLAAPVANRRRLLTTSPALAAFGAAYGLEPAAPPNTQATCHAFLAQMAASGDSKLFITDPDDAAAQALVALAPHLTRIHLPLKQPLADHPDLAEQIATSLALHLASASQPERAESLPSRA</sequence>
<evidence type="ECO:0000256" key="2">
    <source>
        <dbReference type="ARBA" id="ARBA00022448"/>
    </source>
</evidence>
<dbReference type="InterPro" id="IPR006311">
    <property type="entry name" value="TAT_signal"/>
</dbReference>
<evidence type="ECO:0000256" key="3">
    <source>
        <dbReference type="ARBA" id="ARBA00022723"/>
    </source>
</evidence>
<evidence type="ECO:0000256" key="1">
    <source>
        <dbReference type="ARBA" id="ARBA00004196"/>
    </source>
</evidence>
<gene>
    <name evidence="6" type="ORF">SAMN04488103_10640</name>
</gene>
<dbReference type="GO" id="GO:0046872">
    <property type="term" value="F:metal ion binding"/>
    <property type="evidence" value="ECO:0007669"/>
    <property type="project" value="UniProtKB-KW"/>
</dbReference>
<dbReference type="GO" id="GO:0030001">
    <property type="term" value="P:metal ion transport"/>
    <property type="evidence" value="ECO:0007669"/>
    <property type="project" value="InterPro"/>
</dbReference>
<reference evidence="6 7" key="1">
    <citation type="submission" date="2016-10" db="EMBL/GenBank/DDBJ databases">
        <authorList>
            <person name="de Groot N.N."/>
        </authorList>
    </citation>
    <scope>NUCLEOTIDE SEQUENCE [LARGE SCALE GENOMIC DNA]</scope>
    <source>
        <strain evidence="6 7">DSM 3857</strain>
    </source>
</reference>
<dbReference type="STRING" id="933059.SAMN04488103_10640"/>
<keyword evidence="4 5" id="KW-0732">Signal</keyword>
<dbReference type="InterPro" id="IPR006127">
    <property type="entry name" value="ZnuA-like"/>
</dbReference>
<dbReference type="AlphaFoldDB" id="A0A1H8HTW0"/>
<feature type="chain" id="PRO_5011502984" evidence="5">
    <location>
        <begin position="27"/>
        <end position="283"/>
    </location>
</feature>
<dbReference type="SUPFAM" id="SSF53807">
    <property type="entry name" value="Helical backbone' metal receptor"/>
    <property type="match status" value="1"/>
</dbReference>
<keyword evidence="3" id="KW-0479">Metal-binding</keyword>
<protein>
    <submittedName>
        <fullName evidence="6">Zinc-uptake complex component A, substrate-binding</fullName>
    </submittedName>
</protein>
<evidence type="ECO:0000256" key="5">
    <source>
        <dbReference type="SAM" id="SignalP"/>
    </source>
</evidence>
<evidence type="ECO:0000256" key="4">
    <source>
        <dbReference type="ARBA" id="ARBA00022729"/>
    </source>
</evidence>
<dbReference type="Proteomes" id="UP000198761">
    <property type="component" value="Unassembled WGS sequence"/>
</dbReference>
<proteinExistence type="predicted"/>
<dbReference type="OrthoDB" id="9793396at2"/>
<feature type="signal peptide" evidence="5">
    <location>
        <begin position="1"/>
        <end position="26"/>
    </location>
</feature>
<dbReference type="PROSITE" id="PS51318">
    <property type="entry name" value="TAT"/>
    <property type="match status" value="1"/>
</dbReference>
<accession>A0A1H8HTW0</accession>
<dbReference type="Gene3D" id="3.40.50.1980">
    <property type="entry name" value="Nitrogenase molybdenum iron protein domain"/>
    <property type="match status" value="1"/>
</dbReference>
<comment type="subcellular location">
    <subcellularLocation>
        <location evidence="1">Cell envelope</location>
    </subcellularLocation>
</comment>
<name>A0A1H8HTW0_9RHOB</name>
<evidence type="ECO:0000313" key="7">
    <source>
        <dbReference type="Proteomes" id="UP000198761"/>
    </source>
</evidence>
<organism evidence="6 7">
    <name type="scientific">Gemmobacter aquatilis</name>
    <dbReference type="NCBI Taxonomy" id="933059"/>
    <lineage>
        <taxon>Bacteria</taxon>
        <taxon>Pseudomonadati</taxon>
        <taxon>Pseudomonadota</taxon>
        <taxon>Alphaproteobacteria</taxon>
        <taxon>Rhodobacterales</taxon>
        <taxon>Paracoccaceae</taxon>
        <taxon>Gemmobacter</taxon>
    </lineage>
</organism>
<dbReference type="GO" id="GO:0030313">
    <property type="term" value="C:cell envelope"/>
    <property type="evidence" value="ECO:0007669"/>
    <property type="project" value="UniProtKB-SubCell"/>
</dbReference>
<dbReference type="PANTHER" id="PTHR42953:SF1">
    <property type="entry name" value="METAL-BINDING PROTEIN HI_0362-RELATED"/>
    <property type="match status" value="1"/>
</dbReference>
<dbReference type="InterPro" id="IPR050492">
    <property type="entry name" value="Bact_metal-bind_prot9"/>
</dbReference>
<dbReference type="Pfam" id="PF01297">
    <property type="entry name" value="ZnuA"/>
    <property type="match status" value="1"/>
</dbReference>
<keyword evidence="7" id="KW-1185">Reference proteome</keyword>